<feature type="region of interest" description="Disordered" evidence="1">
    <location>
        <begin position="442"/>
        <end position="465"/>
    </location>
</feature>
<feature type="compositionally biased region" description="Polar residues" evidence="1">
    <location>
        <begin position="729"/>
        <end position="748"/>
    </location>
</feature>
<dbReference type="AlphaFoldDB" id="A0A6A4IJ09"/>
<feature type="compositionally biased region" description="Basic and acidic residues" evidence="1">
    <location>
        <begin position="271"/>
        <end position="290"/>
    </location>
</feature>
<feature type="region of interest" description="Disordered" evidence="1">
    <location>
        <begin position="20"/>
        <end position="111"/>
    </location>
</feature>
<feature type="region of interest" description="Disordered" evidence="1">
    <location>
        <begin position="610"/>
        <end position="754"/>
    </location>
</feature>
<feature type="compositionally biased region" description="Polar residues" evidence="1">
    <location>
        <begin position="230"/>
        <end position="239"/>
    </location>
</feature>
<feature type="compositionally biased region" description="Pro residues" evidence="1">
    <location>
        <begin position="672"/>
        <end position="683"/>
    </location>
</feature>
<feature type="region of interest" description="Disordered" evidence="1">
    <location>
        <begin position="480"/>
        <end position="525"/>
    </location>
</feature>
<evidence type="ECO:0000313" key="3">
    <source>
        <dbReference type="Proteomes" id="UP000799118"/>
    </source>
</evidence>
<protein>
    <submittedName>
        <fullName evidence="2">Uncharacterized protein</fullName>
    </submittedName>
</protein>
<dbReference type="Proteomes" id="UP000799118">
    <property type="component" value="Unassembled WGS sequence"/>
</dbReference>
<feature type="compositionally biased region" description="Low complexity" evidence="1">
    <location>
        <begin position="567"/>
        <end position="577"/>
    </location>
</feature>
<keyword evidence="3" id="KW-1185">Reference proteome</keyword>
<feature type="compositionally biased region" description="Polar residues" evidence="1">
    <location>
        <begin position="401"/>
        <end position="413"/>
    </location>
</feature>
<feature type="region of interest" description="Disordered" evidence="1">
    <location>
        <begin position="381"/>
        <end position="425"/>
    </location>
</feature>
<gene>
    <name evidence="2" type="ORF">BT96DRAFT_377469</name>
</gene>
<proteinExistence type="predicted"/>
<accession>A0A6A4IJ09</accession>
<feature type="compositionally biased region" description="Polar residues" evidence="1">
    <location>
        <begin position="294"/>
        <end position="306"/>
    </location>
</feature>
<feature type="compositionally biased region" description="Polar residues" evidence="1">
    <location>
        <begin position="94"/>
        <end position="111"/>
    </location>
</feature>
<feature type="compositionally biased region" description="Acidic residues" evidence="1">
    <location>
        <begin position="508"/>
        <end position="525"/>
    </location>
</feature>
<feature type="compositionally biased region" description="Low complexity" evidence="1">
    <location>
        <begin position="684"/>
        <end position="703"/>
    </location>
</feature>
<evidence type="ECO:0000256" key="1">
    <source>
        <dbReference type="SAM" id="MobiDB-lite"/>
    </source>
</evidence>
<dbReference type="OrthoDB" id="3071736at2759"/>
<sequence length="927" mass="97309">MSAQDIGLDLECLTLAPMTFFPGKRHSDDLNSDSSSERESDEEMDLDNRNKPLPVPPANRSISHISNNSTSTVSSCATSSTSSTPDPVTPITPNTPFSLTSPKTQIQTRSRQPSIVSLAGGYHLPGRLQLPLLSAADTDGDGDVDTEVGSGSYSHTRPGPAPGSPAAEVLKSSSASVRRYASAGNLLSRSSPSGSGSLQHQYSYSDDHPLSLSFSSSPYPSTPTSLRSRAGSTSLNSPVSPKMRNAVYIDSDSDLDALTTDSRLGGADSGEVERRLRDLEDDVSTPRDDVSEASLPSDSYSCSKWSPASSVVDLREPRSLGFNLSWGFPKPPKTKTNLIPSAPPSTPTTVAPAQNVFASHSRSSFSLTPEADASAPITKDAALPAPAPAPVPFPVLASPTLPESESQTRSQDIPTPGGKRRQSLTSFFTRRKISGAVGVGVAQVPPVPVPQTPPKAKAHRPAPLDLSSVTKITTPVCPTSANIGASESEPPSSASSYSNSVSSPISDAETETETEIEDSDSDMDSDMDMDLIAVAAGFDLPVSPRTPTPSNESVSTSKSPVSPGLMTPTATASSSSPCEQEIDLTTPTFMDGTGRGSYAQVYGFRSPRRSTKSFAHLPSPHIHSHTDEASVPRGGTPTIGLGKSTKKSQSLISPGDLPPSSPSRNAITSPKTPRPPTRPPLASPPSSTRTSSSSSTASAILAPPTSPKPASPRKSPKKSRMSGFISRFTLGSSTSLSGNNPHLTSASDEAQVVPPVPPLPLPVDELGQIVIDPFAKDDTTTSMMGTRPSSFISPSPSLLSGTASPSNFDSLSIICSPDPQQLQPGTALKKKRRSLGLTLSSLRSPLPGQGHGKKRKMVVSGVASYDAYQAVKNWCESFGEVKNIETRENGNLVVDWRRRSVSDMVCRVQATVFIKGAGSVAISWYQS</sequence>
<feature type="region of interest" description="Disordered" evidence="1">
    <location>
        <begin position="134"/>
        <end position="172"/>
    </location>
</feature>
<organism evidence="2 3">
    <name type="scientific">Gymnopus androsaceus JB14</name>
    <dbReference type="NCBI Taxonomy" id="1447944"/>
    <lineage>
        <taxon>Eukaryota</taxon>
        <taxon>Fungi</taxon>
        <taxon>Dikarya</taxon>
        <taxon>Basidiomycota</taxon>
        <taxon>Agaricomycotina</taxon>
        <taxon>Agaricomycetes</taxon>
        <taxon>Agaricomycetidae</taxon>
        <taxon>Agaricales</taxon>
        <taxon>Marasmiineae</taxon>
        <taxon>Omphalotaceae</taxon>
        <taxon>Gymnopus</taxon>
    </lineage>
</organism>
<feature type="compositionally biased region" description="Low complexity" evidence="1">
    <location>
        <begin position="214"/>
        <end position="229"/>
    </location>
</feature>
<feature type="region of interest" description="Disordered" evidence="1">
    <location>
        <begin position="257"/>
        <end position="306"/>
    </location>
</feature>
<feature type="compositionally biased region" description="Polar residues" evidence="1">
    <location>
        <begin position="548"/>
        <end position="560"/>
    </location>
</feature>
<reference evidence="2" key="1">
    <citation type="journal article" date="2019" name="Environ. Microbiol.">
        <title>Fungal ecological strategies reflected in gene transcription - a case study of two litter decomposers.</title>
        <authorList>
            <person name="Barbi F."/>
            <person name="Kohler A."/>
            <person name="Barry K."/>
            <person name="Baskaran P."/>
            <person name="Daum C."/>
            <person name="Fauchery L."/>
            <person name="Ihrmark K."/>
            <person name="Kuo A."/>
            <person name="LaButti K."/>
            <person name="Lipzen A."/>
            <person name="Morin E."/>
            <person name="Grigoriev I.V."/>
            <person name="Henrissat B."/>
            <person name="Lindahl B."/>
            <person name="Martin F."/>
        </authorList>
    </citation>
    <scope>NUCLEOTIDE SEQUENCE</scope>
    <source>
        <strain evidence="2">JB14</strain>
    </source>
</reference>
<name>A0A6A4IJ09_9AGAR</name>
<feature type="compositionally biased region" description="Low complexity" evidence="1">
    <location>
        <begin position="61"/>
        <end position="92"/>
    </location>
</feature>
<feature type="region of interest" description="Disordered" evidence="1">
    <location>
        <begin position="214"/>
        <end position="240"/>
    </location>
</feature>
<feature type="region of interest" description="Disordered" evidence="1">
    <location>
        <begin position="539"/>
        <end position="580"/>
    </location>
</feature>
<feature type="compositionally biased region" description="Low complexity" evidence="1">
    <location>
        <begin position="486"/>
        <end position="506"/>
    </location>
</feature>
<dbReference type="EMBL" id="ML769385">
    <property type="protein sequence ID" value="KAE9410469.1"/>
    <property type="molecule type" value="Genomic_DNA"/>
</dbReference>
<evidence type="ECO:0000313" key="2">
    <source>
        <dbReference type="EMBL" id="KAE9410469.1"/>
    </source>
</evidence>